<comment type="similarity">
    <text evidence="4">Belongs to the Maf family.</text>
</comment>
<name>A0ABS9VPG8_9SPHN</name>
<dbReference type="Proteomes" id="UP001203058">
    <property type="component" value="Unassembled WGS sequence"/>
</dbReference>
<keyword evidence="6" id="KW-1185">Reference proteome</keyword>
<evidence type="ECO:0000256" key="2">
    <source>
        <dbReference type="ARBA" id="ARBA00022801"/>
    </source>
</evidence>
<organism evidence="5 6">
    <name type="scientific">Sphingomonas telluris</name>
    <dbReference type="NCBI Taxonomy" id="2907998"/>
    <lineage>
        <taxon>Bacteria</taxon>
        <taxon>Pseudomonadati</taxon>
        <taxon>Pseudomonadota</taxon>
        <taxon>Alphaproteobacteria</taxon>
        <taxon>Sphingomonadales</taxon>
        <taxon>Sphingomonadaceae</taxon>
        <taxon>Sphingomonas</taxon>
    </lineage>
</organism>
<comment type="catalytic activity">
    <reaction evidence="4">
        <text>a ribonucleoside 5'-triphosphate + H2O = a ribonucleoside 5'-phosphate + diphosphate + H(+)</text>
        <dbReference type="Rhea" id="RHEA:23996"/>
        <dbReference type="ChEBI" id="CHEBI:15377"/>
        <dbReference type="ChEBI" id="CHEBI:15378"/>
        <dbReference type="ChEBI" id="CHEBI:33019"/>
        <dbReference type="ChEBI" id="CHEBI:58043"/>
        <dbReference type="ChEBI" id="CHEBI:61557"/>
        <dbReference type="EC" id="3.6.1.9"/>
    </reaction>
</comment>
<dbReference type="HAMAP" id="MF_00528">
    <property type="entry name" value="Maf"/>
    <property type="match status" value="1"/>
</dbReference>
<dbReference type="InterPro" id="IPR029001">
    <property type="entry name" value="ITPase-like_fam"/>
</dbReference>
<reference evidence="5 6" key="1">
    <citation type="submission" date="2022-03" db="EMBL/GenBank/DDBJ databases">
        <authorList>
            <person name="Jo J.-H."/>
            <person name="Im W.-T."/>
        </authorList>
    </citation>
    <scope>NUCLEOTIDE SEQUENCE [LARGE SCALE GENOMIC DNA]</scope>
    <source>
        <strain evidence="5 6">SM33</strain>
    </source>
</reference>
<comment type="caution">
    <text evidence="5">The sequence shown here is derived from an EMBL/GenBank/DDBJ whole genome shotgun (WGS) entry which is preliminary data.</text>
</comment>
<comment type="caution">
    <text evidence="4">Lacks conserved residue(s) required for the propagation of feature annotation.</text>
</comment>
<dbReference type="EC" id="3.6.1.9" evidence="4"/>
<dbReference type="PANTHER" id="PTHR43213:SF5">
    <property type="entry name" value="BIFUNCTIONAL DTTP_UTP PYROPHOSPHATASE_METHYLTRANSFERASE PROTEIN-RELATED"/>
    <property type="match status" value="1"/>
</dbReference>
<evidence type="ECO:0000313" key="5">
    <source>
        <dbReference type="EMBL" id="MCH8616857.1"/>
    </source>
</evidence>
<dbReference type="CDD" id="cd00555">
    <property type="entry name" value="Maf"/>
    <property type="match status" value="1"/>
</dbReference>
<gene>
    <name evidence="5" type="ORF">LZ016_12215</name>
</gene>
<dbReference type="Gene3D" id="3.90.950.10">
    <property type="match status" value="1"/>
</dbReference>
<dbReference type="RefSeq" id="WP_241447742.1">
    <property type="nucleotide sequence ID" value="NZ_JAKZHW010000002.1"/>
</dbReference>
<proteinExistence type="inferred from homology"/>
<evidence type="ECO:0000313" key="6">
    <source>
        <dbReference type="Proteomes" id="UP001203058"/>
    </source>
</evidence>
<dbReference type="PANTHER" id="PTHR43213">
    <property type="entry name" value="BIFUNCTIONAL DTTP/UTP PYROPHOSPHATASE/METHYLTRANSFERASE PROTEIN-RELATED"/>
    <property type="match status" value="1"/>
</dbReference>
<comment type="function">
    <text evidence="4">Nucleoside triphosphate pyrophosphatase. May have a dual role in cell division arrest and in preventing the incorporation of modified nucleotides into cellular nucleic acids.</text>
</comment>
<comment type="cofactor">
    <cofactor evidence="1 4">
        <name>a divalent metal cation</name>
        <dbReference type="ChEBI" id="CHEBI:60240"/>
    </cofactor>
</comment>
<evidence type="ECO:0000256" key="4">
    <source>
        <dbReference type="HAMAP-Rule" id="MF_00528"/>
    </source>
</evidence>
<keyword evidence="2 4" id="KW-0378">Hydrolase</keyword>
<dbReference type="SUPFAM" id="SSF52972">
    <property type="entry name" value="ITPase-like"/>
    <property type="match status" value="1"/>
</dbReference>
<keyword evidence="4" id="KW-0963">Cytoplasm</keyword>
<comment type="subcellular location">
    <subcellularLocation>
        <location evidence="4">Cytoplasm</location>
    </subcellularLocation>
</comment>
<evidence type="ECO:0000256" key="1">
    <source>
        <dbReference type="ARBA" id="ARBA00001968"/>
    </source>
</evidence>
<sequence>MPLILASGSAIRRTMLEDAGVEHIAIKPDVDEGAAKARLSTAEEIAGELARQKAIAVSVARPGEWVIGSDSVVSVGGRIFDKPRDRVNAVEHLRLFSDQSMILTSAVALARDGLCDWSHVDTARLQVRPLSEDFIESYLDAEWPDVGYCVGVFRMEGRGVQLFEQIDGSYFTILGMPLIPLLGALRERGVLPS</sequence>
<protein>
    <recommendedName>
        <fullName evidence="4">Nucleoside triphosphate pyrophosphatase</fullName>
        <ecNumber evidence="4">3.6.1.9</ecNumber>
    </recommendedName>
    <alternativeName>
        <fullName evidence="4">Nucleotide pyrophosphatase</fullName>
        <shortName evidence="4">Nucleotide PPase</shortName>
    </alternativeName>
</protein>
<dbReference type="PIRSF" id="PIRSF006305">
    <property type="entry name" value="Maf"/>
    <property type="match status" value="1"/>
</dbReference>
<evidence type="ECO:0000256" key="3">
    <source>
        <dbReference type="ARBA" id="ARBA00023080"/>
    </source>
</evidence>
<keyword evidence="3 4" id="KW-0546">Nucleotide metabolism</keyword>
<dbReference type="EMBL" id="JAKZHW010000002">
    <property type="protein sequence ID" value="MCH8616857.1"/>
    <property type="molecule type" value="Genomic_DNA"/>
</dbReference>
<dbReference type="Pfam" id="PF02545">
    <property type="entry name" value="Maf"/>
    <property type="match status" value="1"/>
</dbReference>
<feature type="active site" description="Proton acceptor" evidence="4">
    <location>
        <position position="70"/>
    </location>
</feature>
<dbReference type="InterPro" id="IPR003697">
    <property type="entry name" value="Maf-like"/>
</dbReference>
<accession>A0ABS9VPG8</accession>
<comment type="catalytic activity">
    <reaction evidence="4">
        <text>a 2'-deoxyribonucleoside 5'-triphosphate + H2O = a 2'-deoxyribonucleoside 5'-phosphate + diphosphate + H(+)</text>
        <dbReference type="Rhea" id="RHEA:44644"/>
        <dbReference type="ChEBI" id="CHEBI:15377"/>
        <dbReference type="ChEBI" id="CHEBI:15378"/>
        <dbReference type="ChEBI" id="CHEBI:33019"/>
        <dbReference type="ChEBI" id="CHEBI:61560"/>
        <dbReference type="ChEBI" id="CHEBI:65317"/>
        <dbReference type="EC" id="3.6.1.9"/>
    </reaction>
</comment>